<feature type="region of interest" description="Disordered" evidence="1">
    <location>
        <begin position="1"/>
        <end position="42"/>
    </location>
</feature>
<accession>A0A8J2V5W0</accession>
<keyword evidence="3" id="KW-1185">Reference proteome</keyword>
<feature type="compositionally biased region" description="Polar residues" evidence="1">
    <location>
        <begin position="30"/>
        <end position="42"/>
    </location>
</feature>
<proteinExistence type="predicted"/>
<evidence type="ECO:0000313" key="2">
    <source>
        <dbReference type="EMBL" id="GGD83509.1"/>
    </source>
</evidence>
<dbReference type="AlphaFoldDB" id="A0A8J2V5W0"/>
<reference evidence="2" key="2">
    <citation type="submission" date="2020-09" db="EMBL/GenBank/DDBJ databases">
        <authorList>
            <person name="Sun Q."/>
            <person name="Zhou Y."/>
        </authorList>
    </citation>
    <scope>NUCLEOTIDE SEQUENCE</scope>
    <source>
        <strain evidence="2">CGMCC 1.12924</strain>
    </source>
</reference>
<evidence type="ECO:0000256" key="1">
    <source>
        <dbReference type="SAM" id="MobiDB-lite"/>
    </source>
</evidence>
<organism evidence="2 3">
    <name type="scientific">Planktosalinus lacus</name>
    <dbReference type="NCBI Taxonomy" id="1526573"/>
    <lineage>
        <taxon>Bacteria</taxon>
        <taxon>Pseudomonadati</taxon>
        <taxon>Bacteroidota</taxon>
        <taxon>Flavobacteriia</taxon>
        <taxon>Flavobacteriales</taxon>
        <taxon>Flavobacteriaceae</taxon>
        <taxon>Planktosalinus</taxon>
    </lineage>
</organism>
<name>A0A8J2V5W0_9FLAO</name>
<comment type="caution">
    <text evidence="2">The sequence shown here is derived from an EMBL/GenBank/DDBJ whole genome shotgun (WGS) entry which is preliminary data.</text>
</comment>
<protein>
    <submittedName>
        <fullName evidence="2">Uncharacterized protein</fullName>
    </submittedName>
</protein>
<reference evidence="2" key="1">
    <citation type="journal article" date="2014" name="Int. J. Syst. Evol. Microbiol.">
        <title>Complete genome sequence of Corynebacterium casei LMG S-19264T (=DSM 44701T), isolated from a smear-ripened cheese.</title>
        <authorList>
            <consortium name="US DOE Joint Genome Institute (JGI-PGF)"/>
            <person name="Walter F."/>
            <person name="Albersmeier A."/>
            <person name="Kalinowski J."/>
            <person name="Ruckert C."/>
        </authorList>
    </citation>
    <scope>NUCLEOTIDE SEQUENCE</scope>
    <source>
        <strain evidence="2">CGMCC 1.12924</strain>
    </source>
</reference>
<evidence type="ECO:0000313" key="3">
    <source>
        <dbReference type="Proteomes" id="UP000652231"/>
    </source>
</evidence>
<sequence>MSCADSDKKTATPESSELHTGSPEGHLNLKHNNGSKWQANAETTEGVQAMQKHVTTFLEEESNDYTTLKTQLETEFAYVFEKCTMKGESHDQLHNFLYPMKALFEDLTKDPETAQKAVANLNQHIPVYFQYFE</sequence>
<feature type="compositionally biased region" description="Basic and acidic residues" evidence="1">
    <location>
        <begin position="1"/>
        <end position="11"/>
    </location>
</feature>
<dbReference type="Proteomes" id="UP000652231">
    <property type="component" value="Unassembled WGS sequence"/>
</dbReference>
<gene>
    <name evidence="2" type="ORF">GCM10011312_04490</name>
</gene>
<dbReference type="EMBL" id="BMGK01000002">
    <property type="protein sequence ID" value="GGD83509.1"/>
    <property type="molecule type" value="Genomic_DNA"/>
</dbReference>